<dbReference type="PROSITE" id="PS00160">
    <property type="entry name" value="ALDOLASE_KDPG_KHG_2"/>
    <property type="match status" value="1"/>
</dbReference>
<dbReference type="InterPro" id="IPR013785">
    <property type="entry name" value="Aldolase_TIM"/>
</dbReference>
<dbReference type="Pfam" id="PF01081">
    <property type="entry name" value="Aldolase"/>
    <property type="match status" value="1"/>
</dbReference>
<proteinExistence type="inferred from homology"/>
<evidence type="ECO:0000256" key="6">
    <source>
        <dbReference type="ARBA" id="ARBA00023239"/>
    </source>
</evidence>
<dbReference type="EMBL" id="AE017282">
    <property type="protein sequence ID" value="AAU90836.1"/>
    <property type="molecule type" value="Genomic_DNA"/>
</dbReference>
<dbReference type="NCBIfam" id="NF004325">
    <property type="entry name" value="PRK05718.1"/>
    <property type="match status" value="1"/>
</dbReference>
<sequence length="221" mass="23200">MSARARSCNCKEKTMNLDQIIEATSVMPVMVVDRPEDAVPLARALVEGGIRVLEITLRTAAGLDAVKAIRREVPDAIVGVGTIATPAQLEASIAAGAQFGVSPGTTPTLLKAIVDSRLPFFPGVATTSEVMQVLEGGLTVMKFFPAVAAGGVKMLESFRGPFPQVRFCPTGGINAQNAPDFFKLPNVVCVGGSWLTPKDLVAAGNWAEITRLAREAAALKP</sequence>
<dbReference type="InterPro" id="IPR031338">
    <property type="entry name" value="KDPG/KHG_AS_2"/>
</dbReference>
<accession>Q60CU4</accession>
<evidence type="ECO:0000256" key="3">
    <source>
        <dbReference type="ARBA" id="ARBA00006906"/>
    </source>
</evidence>
<dbReference type="GO" id="GO:0008675">
    <property type="term" value="F:2-dehydro-3-deoxy-phosphogluconate aldolase activity"/>
    <property type="evidence" value="ECO:0007669"/>
    <property type="project" value="UniProtKB-EC"/>
</dbReference>
<dbReference type="Proteomes" id="UP000006821">
    <property type="component" value="Chromosome"/>
</dbReference>
<dbReference type="Gene3D" id="3.20.20.70">
    <property type="entry name" value="Aldolase class I"/>
    <property type="match status" value="1"/>
</dbReference>
<keyword evidence="8" id="KW-0119">Carbohydrate metabolism</keyword>
<evidence type="ECO:0000256" key="4">
    <source>
        <dbReference type="ARBA" id="ARBA00011233"/>
    </source>
</evidence>
<evidence type="ECO:0000313" key="9">
    <source>
        <dbReference type="EMBL" id="AAU90836.1"/>
    </source>
</evidence>
<evidence type="ECO:0000256" key="1">
    <source>
        <dbReference type="ARBA" id="ARBA00000654"/>
    </source>
</evidence>
<comment type="subunit">
    <text evidence="4">Homotrimer.</text>
</comment>
<dbReference type="InterPro" id="IPR031337">
    <property type="entry name" value="KDPG/KHG_AS_1"/>
</dbReference>
<dbReference type="AlphaFoldDB" id="Q60CU4"/>
<dbReference type="NCBIfam" id="TIGR01182">
    <property type="entry name" value="eda"/>
    <property type="match status" value="1"/>
</dbReference>
<dbReference type="PANTHER" id="PTHR30246">
    <property type="entry name" value="2-KETO-3-DEOXY-6-PHOSPHOGLUCONATE ALDOLASE"/>
    <property type="match status" value="1"/>
</dbReference>
<organism evidence="9 10">
    <name type="scientific">Methylococcus capsulatus (strain ATCC 33009 / NCIMB 11132 / Bath)</name>
    <dbReference type="NCBI Taxonomy" id="243233"/>
    <lineage>
        <taxon>Bacteria</taxon>
        <taxon>Pseudomonadati</taxon>
        <taxon>Pseudomonadota</taxon>
        <taxon>Gammaproteobacteria</taxon>
        <taxon>Methylococcales</taxon>
        <taxon>Methylococcaceae</taxon>
        <taxon>Methylococcus</taxon>
    </lineage>
</organism>
<dbReference type="InterPro" id="IPR000887">
    <property type="entry name" value="Aldlse_KDPG_KHG"/>
</dbReference>
<evidence type="ECO:0000256" key="7">
    <source>
        <dbReference type="ARBA" id="ARBA00023270"/>
    </source>
</evidence>
<dbReference type="HOGENOM" id="CLU_077795_1_1_6"/>
<keyword evidence="7" id="KW-0704">Schiff base</keyword>
<dbReference type="SUPFAM" id="SSF51569">
    <property type="entry name" value="Aldolase"/>
    <property type="match status" value="1"/>
</dbReference>
<evidence type="ECO:0000313" key="10">
    <source>
        <dbReference type="Proteomes" id="UP000006821"/>
    </source>
</evidence>
<comment type="pathway">
    <text evidence="2">Carbohydrate acid metabolism; 2-dehydro-3-deoxy-D-gluconate degradation; D-glyceraldehyde 3-phosphate and pyruvate from 2-dehydro-3-deoxy-D-gluconate: step 2/2.</text>
</comment>
<dbReference type="KEGG" id="mca:MCA0038"/>
<evidence type="ECO:0000256" key="8">
    <source>
        <dbReference type="ARBA" id="ARBA00023277"/>
    </source>
</evidence>
<dbReference type="PANTHER" id="PTHR30246:SF1">
    <property type="entry name" value="2-DEHYDRO-3-DEOXY-6-PHOSPHOGALACTONATE ALDOLASE-RELATED"/>
    <property type="match status" value="1"/>
</dbReference>
<keyword evidence="6 9" id="KW-0456">Lyase</keyword>
<dbReference type="STRING" id="243233.MCA0038"/>
<dbReference type="eggNOG" id="COG0800">
    <property type="taxonomic scope" value="Bacteria"/>
</dbReference>
<dbReference type="EC" id="4.1.2.14" evidence="5"/>
<evidence type="ECO:0000256" key="5">
    <source>
        <dbReference type="ARBA" id="ARBA00013063"/>
    </source>
</evidence>
<evidence type="ECO:0000256" key="2">
    <source>
        <dbReference type="ARBA" id="ARBA00004736"/>
    </source>
</evidence>
<protein>
    <recommendedName>
        <fullName evidence="5">2-dehydro-3-deoxy-phosphogluconate aldolase</fullName>
        <ecNumber evidence="5">4.1.2.14</ecNumber>
    </recommendedName>
</protein>
<name>Q60CU4_METCA</name>
<dbReference type="CDD" id="cd00452">
    <property type="entry name" value="KDPG_aldolase"/>
    <property type="match status" value="1"/>
</dbReference>
<reference evidence="9 10" key="1">
    <citation type="journal article" date="2004" name="PLoS Biol.">
        <title>Genomic insights into methanotrophy: the complete genome sequence of Methylococcus capsulatus (Bath).</title>
        <authorList>
            <person name="Ward N.L."/>
            <person name="Larsen O."/>
            <person name="Sakwa J."/>
            <person name="Bruseth L."/>
            <person name="Khouri H.M."/>
            <person name="Durkin A.S."/>
            <person name="Dimitrov G."/>
            <person name="Jiang L."/>
            <person name="Scanlan D."/>
            <person name="Kang K.H."/>
            <person name="Lewis M.R."/>
            <person name="Nelson K.E."/>
            <person name="Methe B.A."/>
            <person name="Wu M."/>
            <person name="Heidelberg J.F."/>
            <person name="Paulsen I.T."/>
            <person name="Fouts D.E."/>
            <person name="Ravel J."/>
            <person name="Tettelin H."/>
            <person name="Ren Q."/>
            <person name="Read T.D."/>
            <person name="DeBoy R.T."/>
            <person name="Seshadri R."/>
            <person name="Salzberg S.L."/>
            <person name="Jensen H.B."/>
            <person name="Birkeland N.K."/>
            <person name="Nelson W.C."/>
            <person name="Dodson R.J."/>
            <person name="Grindhaug S.H."/>
            <person name="Holt I.E."/>
            <person name="Eidhammer I."/>
            <person name="Jonasen I."/>
            <person name="Vanaken S."/>
            <person name="Utterback T.R."/>
            <person name="Feldblyum T.V."/>
            <person name="Fraser C.M."/>
            <person name="Lillehaug J.R."/>
            <person name="Eisen J.A."/>
        </authorList>
    </citation>
    <scope>NUCLEOTIDE SEQUENCE [LARGE SCALE GENOMIC DNA]</scope>
    <source>
        <strain evidence="10">ATCC 33009 / NCIMB 11132 / Bath</strain>
    </source>
</reference>
<comment type="similarity">
    <text evidence="3">Belongs to the KHG/KDPG aldolase family.</text>
</comment>
<gene>
    <name evidence="9" type="primary">eda</name>
    <name evidence="9" type="ordered locus">MCA0038</name>
</gene>
<comment type="catalytic activity">
    <reaction evidence="1">
        <text>2-dehydro-3-deoxy-6-phospho-D-gluconate = D-glyceraldehyde 3-phosphate + pyruvate</text>
        <dbReference type="Rhea" id="RHEA:17089"/>
        <dbReference type="ChEBI" id="CHEBI:15361"/>
        <dbReference type="ChEBI" id="CHEBI:57569"/>
        <dbReference type="ChEBI" id="CHEBI:59776"/>
        <dbReference type="EC" id="4.1.2.14"/>
    </reaction>
</comment>
<dbReference type="PROSITE" id="PS00159">
    <property type="entry name" value="ALDOLASE_KDPG_KHG_1"/>
    <property type="match status" value="1"/>
</dbReference>